<dbReference type="STRING" id="714943.Mucpa_5259"/>
<feature type="domain" description="Beta-hexosaminidase bacterial type N-terminal" evidence="9">
    <location>
        <begin position="21"/>
        <end position="147"/>
    </location>
</feature>
<comment type="similarity">
    <text evidence="2">Belongs to the glycosyl hydrolase 20 family.</text>
</comment>
<evidence type="ECO:0000313" key="11">
    <source>
        <dbReference type="Proteomes" id="UP000002774"/>
    </source>
</evidence>
<dbReference type="GO" id="GO:0004563">
    <property type="term" value="F:beta-N-acetylhexosaminidase activity"/>
    <property type="evidence" value="ECO:0007669"/>
    <property type="project" value="UniProtKB-EC"/>
</dbReference>
<dbReference type="EC" id="3.2.1.52" evidence="3"/>
<dbReference type="Gene3D" id="3.20.20.80">
    <property type="entry name" value="Glycosidases"/>
    <property type="match status" value="1"/>
</dbReference>
<evidence type="ECO:0000256" key="4">
    <source>
        <dbReference type="ARBA" id="ARBA00022801"/>
    </source>
</evidence>
<dbReference type="Gene3D" id="3.30.379.10">
    <property type="entry name" value="Chitobiase/beta-hexosaminidase domain 2-like"/>
    <property type="match status" value="1"/>
</dbReference>
<feature type="domain" description="Glycoside hydrolase family 20 catalytic" evidence="8">
    <location>
        <begin position="151"/>
        <end position="483"/>
    </location>
</feature>
<dbReference type="InterPro" id="IPR015883">
    <property type="entry name" value="Glyco_hydro_20_cat"/>
</dbReference>
<evidence type="ECO:0000256" key="6">
    <source>
        <dbReference type="PIRSR" id="PIRSR625705-1"/>
    </source>
</evidence>
<accession>H1Y5I2</accession>
<protein>
    <recommendedName>
        <fullName evidence="3">beta-N-acetylhexosaminidase</fullName>
        <ecNumber evidence="3">3.2.1.52</ecNumber>
    </recommendedName>
</protein>
<dbReference type="GO" id="GO:0016020">
    <property type="term" value="C:membrane"/>
    <property type="evidence" value="ECO:0007669"/>
    <property type="project" value="TreeGrafter"/>
</dbReference>
<evidence type="ECO:0000259" key="9">
    <source>
        <dbReference type="Pfam" id="PF02838"/>
    </source>
</evidence>
<keyword evidence="7" id="KW-0732">Signal</keyword>
<dbReference type="CDD" id="cd06563">
    <property type="entry name" value="GH20_chitobiase-like"/>
    <property type="match status" value="1"/>
</dbReference>
<dbReference type="InterPro" id="IPR015882">
    <property type="entry name" value="HEX_bac_N"/>
</dbReference>
<comment type="catalytic activity">
    <reaction evidence="1">
        <text>Hydrolysis of terminal non-reducing N-acetyl-D-hexosamine residues in N-acetyl-beta-D-hexosaminides.</text>
        <dbReference type="EC" id="3.2.1.52"/>
    </reaction>
</comment>
<dbReference type="PRINTS" id="PR00738">
    <property type="entry name" value="GLHYDRLASE20"/>
</dbReference>
<dbReference type="InterPro" id="IPR017853">
    <property type="entry name" value="GH"/>
</dbReference>
<dbReference type="AlphaFoldDB" id="H1Y5I2"/>
<gene>
    <name evidence="10" type="ORF">Mucpa_5259</name>
</gene>
<proteinExistence type="inferred from homology"/>
<evidence type="ECO:0000256" key="1">
    <source>
        <dbReference type="ARBA" id="ARBA00001231"/>
    </source>
</evidence>
<evidence type="ECO:0000256" key="7">
    <source>
        <dbReference type="SAM" id="SignalP"/>
    </source>
</evidence>
<dbReference type="OrthoDB" id="1006965at2"/>
<dbReference type="InterPro" id="IPR025705">
    <property type="entry name" value="Beta_hexosaminidase_sua/sub"/>
</dbReference>
<dbReference type="PANTHER" id="PTHR22600">
    <property type="entry name" value="BETA-HEXOSAMINIDASE"/>
    <property type="match status" value="1"/>
</dbReference>
<dbReference type="SUPFAM" id="SSF55545">
    <property type="entry name" value="beta-N-acetylhexosaminidase-like domain"/>
    <property type="match status" value="1"/>
</dbReference>
<reference evidence="10" key="1">
    <citation type="submission" date="2011-09" db="EMBL/GenBank/DDBJ databases">
        <title>The permanent draft genome of Mucilaginibacter paludis DSM 18603.</title>
        <authorList>
            <consortium name="US DOE Joint Genome Institute (JGI-PGF)"/>
            <person name="Lucas S."/>
            <person name="Han J."/>
            <person name="Lapidus A."/>
            <person name="Bruce D."/>
            <person name="Goodwin L."/>
            <person name="Pitluck S."/>
            <person name="Peters L."/>
            <person name="Kyrpides N."/>
            <person name="Mavromatis K."/>
            <person name="Ivanova N."/>
            <person name="Mikhailova N."/>
            <person name="Held B."/>
            <person name="Detter J.C."/>
            <person name="Tapia R."/>
            <person name="Han C."/>
            <person name="Land M."/>
            <person name="Hauser L."/>
            <person name="Markowitz V."/>
            <person name="Cheng J.-F."/>
            <person name="Hugenholtz P."/>
            <person name="Woyke T."/>
            <person name="Wu D."/>
            <person name="Tindall B."/>
            <person name="Brambilla E."/>
            <person name="Klenk H.-P."/>
            <person name="Eisen J.A."/>
        </authorList>
    </citation>
    <scope>NUCLEOTIDE SEQUENCE [LARGE SCALE GENOMIC DNA]</scope>
    <source>
        <strain evidence="10">DSM 18603</strain>
    </source>
</reference>
<organism evidence="10 11">
    <name type="scientific">Mucilaginibacter paludis DSM 18603</name>
    <dbReference type="NCBI Taxonomy" id="714943"/>
    <lineage>
        <taxon>Bacteria</taxon>
        <taxon>Pseudomonadati</taxon>
        <taxon>Bacteroidota</taxon>
        <taxon>Sphingobacteriia</taxon>
        <taxon>Sphingobacteriales</taxon>
        <taxon>Sphingobacteriaceae</taxon>
        <taxon>Mucilaginibacter</taxon>
    </lineage>
</organism>
<evidence type="ECO:0000259" key="8">
    <source>
        <dbReference type="Pfam" id="PF00728"/>
    </source>
</evidence>
<sequence length="533" mass="60805">MKNLLLYLFLLFSCYAGAQQCPVIPLPNHVEASTGSFLLSNGTPIVCSQPVLSKQAGYLQQQLLKVAGLTLSIRQYADAPVISVNIDPKLKTTNPEAYTLNINPKEIKITAATERGIFYATTTLLQLVRLAGVNNQLVTIPCWNIQDEPRYTWRGILLDESRHFFGMETVKEILDWMAFYKLNKFHWHLTDEPGWRLQIKAYPLLALVGGVGTLSDRFSPVQYYTQEHIKEIIAYAAERFIDVIPEVDMPGHAAAANRAYPVFSGGGSAKYPDFTFNPGLDTTYTYLSRILKETDALFPSQMIHLGGDEVSFGNEKWKTDLAVKQLMQKNGLADLPAVEHYFTTRMADTLFKLNNKVLLWDEAADSNLPKDKTIIFWWRHDKPAQLKKALDKGYPVVLCPRLPFYFDFVQDTSQLLGRRWQGDFTTLDKLYSFTTNYLPVAKEQQKQILGVQAALWTEYIASKAKLEYMLFPRITALAEVGWTFDGQKDLPKFRKRVEGQIRLYQQDAIYHYNPFHPSQTPEPLTASQLLIKY</sequence>
<dbReference type="HOGENOM" id="CLU_007082_5_1_10"/>
<dbReference type="eggNOG" id="COG3525">
    <property type="taxonomic scope" value="Bacteria"/>
</dbReference>
<dbReference type="EMBL" id="CM001403">
    <property type="protein sequence ID" value="EHQ29334.1"/>
    <property type="molecule type" value="Genomic_DNA"/>
</dbReference>
<dbReference type="Proteomes" id="UP000002774">
    <property type="component" value="Chromosome"/>
</dbReference>
<dbReference type="InterPro" id="IPR029018">
    <property type="entry name" value="Hex-like_dom2"/>
</dbReference>
<keyword evidence="11" id="KW-1185">Reference proteome</keyword>
<keyword evidence="4 10" id="KW-0378">Hydrolase</keyword>
<name>H1Y5I2_9SPHI</name>
<evidence type="ECO:0000256" key="3">
    <source>
        <dbReference type="ARBA" id="ARBA00012663"/>
    </source>
</evidence>
<dbReference type="PANTHER" id="PTHR22600:SF57">
    <property type="entry name" value="BETA-N-ACETYLHEXOSAMINIDASE"/>
    <property type="match status" value="1"/>
</dbReference>
<dbReference type="RefSeq" id="WP_008510477.1">
    <property type="nucleotide sequence ID" value="NZ_CM001403.1"/>
</dbReference>
<dbReference type="Pfam" id="PF02838">
    <property type="entry name" value="Glyco_hydro_20b"/>
    <property type="match status" value="1"/>
</dbReference>
<feature type="signal peptide" evidence="7">
    <location>
        <begin position="1"/>
        <end position="18"/>
    </location>
</feature>
<dbReference type="GO" id="GO:0030203">
    <property type="term" value="P:glycosaminoglycan metabolic process"/>
    <property type="evidence" value="ECO:0007669"/>
    <property type="project" value="TreeGrafter"/>
</dbReference>
<dbReference type="Pfam" id="PF00728">
    <property type="entry name" value="Glyco_hydro_20"/>
    <property type="match status" value="1"/>
</dbReference>
<feature type="active site" description="Proton donor" evidence="6">
    <location>
        <position position="309"/>
    </location>
</feature>
<evidence type="ECO:0000256" key="5">
    <source>
        <dbReference type="ARBA" id="ARBA00023295"/>
    </source>
</evidence>
<keyword evidence="5" id="KW-0326">Glycosidase</keyword>
<feature type="chain" id="PRO_5003557470" description="beta-N-acetylhexosaminidase" evidence="7">
    <location>
        <begin position="19"/>
        <end position="533"/>
    </location>
</feature>
<dbReference type="SUPFAM" id="SSF51445">
    <property type="entry name" value="(Trans)glycosidases"/>
    <property type="match status" value="1"/>
</dbReference>
<evidence type="ECO:0000313" key="10">
    <source>
        <dbReference type="EMBL" id="EHQ29334.1"/>
    </source>
</evidence>
<evidence type="ECO:0000256" key="2">
    <source>
        <dbReference type="ARBA" id="ARBA00006285"/>
    </source>
</evidence>
<dbReference type="GO" id="GO:0005975">
    <property type="term" value="P:carbohydrate metabolic process"/>
    <property type="evidence" value="ECO:0007669"/>
    <property type="project" value="InterPro"/>
</dbReference>